<keyword evidence="11" id="KW-0145">Chemotaxis</keyword>
<feature type="domain" description="CheR-type methyltransferase" evidence="20">
    <location>
        <begin position="235"/>
        <end position="507"/>
    </location>
</feature>
<dbReference type="Gene3D" id="3.40.50.180">
    <property type="entry name" value="Methylesterase CheB, C-terminal domain"/>
    <property type="match status" value="1"/>
</dbReference>
<dbReference type="RefSeq" id="WP_009180468.1">
    <property type="nucleotide sequence ID" value="NZ_CM001368.1"/>
</dbReference>
<proteinExistence type="predicted"/>
<dbReference type="HOGENOM" id="CLU_000892_2_2_7"/>
<sequence>MSPSKKHRPTETPGRQEPSPLAPQTADPHAIGETIKEHKAPPIPIVAIGASAGDLEAIETFFAHMPPDSGAAFILVQHLSPEHDSRMSERVGQATQMATRQAADGLRVAPDTVYTMPPGKELLILDGSLNLAEPERPRGHNRPIDRFFASLAKDQKGNAVCILLPGTGSDGTLSLKTVQASGGITLAQNSDARFADRLQSGLTTGVVDYVLDVQEMPGKILNLLKHRPNLPLESQATVETMEKSEFIKKILRKIKVKRGHDFSWYKPNTVARRIARRMALLQIPERQDYLAYIKNNDAEIKMLFQELLIGVTNFFRDEEAFEILARTVIPKIITGKSEAETIRFWVAGCSTGEEAYSLAMLLAEHMGRHGKTNRVQIFATDIDEESLEVARHGLFPAAVEAHVSPERLSRFFSKEGPAYRVMKSLREMIIFAPHSLIRDPPYSHIDCISCRNLLIYLSPDLQKKVLPMFHYSLNPQGFLFLGPSESVTEQMGLFETVDRKWKIFQAKANTPGKIHDIPFILSNGQQVMLETSNESCHSDHTSYTRQAQQLIVTRFSASSVVINDRYEPLTFFGPVNRYFEVTAGESTKSILLLAKESLRPYLRSTLHTALKENQSVRRNSLHLPVDGRIETVDLIVMPLWEDERLERLFLVVFEHVGWSGDKAASHMIGPTADCEVLIKSLEQELNAAKTELQTMVQELEGANEQLKSSNEELMSMNEELQSSNEELETSREELHSINEELTSLNNEMQHKFDDLCSANSDLQNFINSSRIATLFLDKNLTIRRFTPQVMDFFNILDVDIGRPFAHLRSRIDYKEIFEDIHHVLETLMPLERQLVGQADQRILTRVIPYRSINDRIDGVVLTFMDVTSAVAAEKRLSQQTEELETLYKTIPDIYFKVAPDGTILNCRSTHQPDIIPDATLVAGKHFSEIFGPEHGATLEEALQEAREADAQRSLDLHFVAHGNNRHLEVRIVPVAAETFVVMRDMTGLKQAEDRLRFQADVLSQVSDALIAVDEAGSIILWNPGAERILEIPAERAMGQPLEAFTGIKWIMADDAAADRPEDRQLWIKEFDHARADGSHIVVESSVSVLRDTRGNRIGLLAILRDVSDNKRFAKELLEAKQKAERANRTKSEFLANMSHEIRTPMNGILGMTQLALNRDLPDDVREFLQLVHQSGQSLLDIINDILDLSKIEAGRVVLEQKPFDLVEMVESTLKPLGLLARDKGLTFLFSIAPGVPDRVIGDKGRLRQILTNMVGNAIKFTKRGRVEVKVRLAEIQEPGRASLLFLIKDEGIGISSAQIHSIFEKFEQIASSAHVQYGGTGLGLAISKALVEMMGGVIQVESELHRGSTFSFVLTLEKVAEIETTPPSPLSAGQDGISPLKILLVEDNQVNSLFASHILQSWGHTVEIANNGRQAVETLKTREFDLVLMDALMPVMDGEQATRLIRSGEAGNPDIPIVAQTAYALQGDRERFLSVGMNDYISKPLNLDELQRVLGRVMEAKKKDRSH</sequence>
<dbReference type="SUPFAM" id="SSF55874">
    <property type="entry name" value="ATPase domain of HSP90 chaperone/DNA topoisomerase II/histidine kinase"/>
    <property type="match status" value="1"/>
</dbReference>
<dbReference type="Pfam" id="PF00072">
    <property type="entry name" value="Response_reg"/>
    <property type="match status" value="1"/>
</dbReference>
<dbReference type="eggNOG" id="COG5002">
    <property type="taxonomic scope" value="Bacteria"/>
</dbReference>
<dbReference type="STRING" id="694327.DFW101_1041"/>
<evidence type="ECO:0000256" key="8">
    <source>
        <dbReference type="ARBA" id="ARBA00023012"/>
    </source>
</evidence>
<evidence type="ECO:0000259" key="20">
    <source>
        <dbReference type="PROSITE" id="PS50123"/>
    </source>
</evidence>
<evidence type="ECO:0000256" key="10">
    <source>
        <dbReference type="ARBA" id="ARBA00068150"/>
    </source>
</evidence>
<dbReference type="GO" id="GO:0008757">
    <property type="term" value="F:S-adenosylmethionine-dependent methyltransferase activity"/>
    <property type="evidence" value="ECO:0007669"/>
    <property type="project" value="InterPro"/>
</dbReference>
<accession>G7Q638</accession>
<dbReference type="Gene3D" id="3.30.450.20">
    <property type="entry name" value="PAS domain"/>
    <property type="match status" value="3"/>
</dbReference>
<reference evidence="22" key="1">
    <citation type="journal article" date="2015" name="Genome Announc.">
        <title>High-Quality Draft Genome Sequence of Desulfovibrio carbinoliphilus FW-101-2B, an Organic Acid-Oxidizing Sulfate-Reducing Bacterium Isolated from Uranium(VI)-Contaminated Groundwater.</title>
        <authorList>
            <person name="Ramsay B.D."/>
            <person name="Hwang C."/>
            <person name="Woo H.L."/>
            <person name="Carroll S.L."/>
            <person name="Lucas S."/>
            <person name="Han J."/>
            <person name="Lapidus A.L."/>
            <person name="Cheng J.F."/>
            <person name="Goodwin L.A."/>
            <person name="Pitluck S."/>
            <person name="Peters L."/>
            <person name="Chertkov O."/>
            <person name="Held B."/>
            <person name="Detter J.C."/>
            <person name="Han C.S."/>
            <person name="Tapia R."/>
            <person name="Land M.L."/>
            <person name="Hauser L.J."/>
            <person name="Kyrpides N.C."/>
            <person name="Ivanova N.N."/>
            <person name="Mikhailova N."/>
            <person name="Pagani I."/>
            <person name="Woyke T."/>
            <person name="Arkin A.P."/>
            <person name="Dehal P."/>
            <person name="Chivian D."/>
            <person name="Criddle C.S."/>
            <person name="Wu W."/>
            <person name="Chakraborty R."/>
            <person name="Hazen T.C."/>
            <person name="Fields M.W."/>
        </authorList>
    </citation>
    <scope>NUCLEOTIDE SEQUENCE [LARGE SCALE GENOMIC DNA]</scope>
    <source>
        <strain evidence="22">FW-101-2B</strain>
    </source>
</reference>
<dbReference type="PROSITE" id="PS50109">
    <property type="entry name" value="HIS_KIN"/>
    <property type="match status" value="1"/>
</dbReference>
<feature type="region of interest" description="Disordered" evidence="14">
    <location>
        <begin position="1"/>
        <end position="29"/>
    </location>
</feature>
<dbReference type="PRINTS" id="PR00996">
    <property type="entry name" value="CHERMTFRASE"/>
</dbReference>
<organism evidence="21 22">
    <name type="scientific">Solidesulfovibrio carbinoliphilus subsp. oakridgensis</name>
    <dbReference type="NCBI Taxonomy" id="694327"/>
    <lineage>
        <taxon>Bacteria</taxon>
        <taxon>Pseudomonadati</taxon>
        <taxon>Thermodesulfobacteriota</taxon>
        <taxon>Desulfovibrionia</taxon>
        <taxon>Desulfovibrionales</taxon>
        <taxon>Desulfovibrionaceae</taxon>
        <taxon>Solidesulfovibrio</taxon>
    </lineage>
</organism>
<dbReference type="SMART" id="SM00138">
    <property type="entry name" value="MeTrc"/>
    <property type="match status" value="1"/>
</dbReference>
<feature type="domain" description="Response regulatory" evidence="16">
    <location>
        <begin position="1381"/>
        <end position="1498"/>
    </location>
</feature>
<keyword evidence="8" id="KW-0902">Two-component regulatory system</keyword>
<dbReference type="PANTHER" id="PTHR45339">
    <property type="entry name" value="HYBRID SIGNAL TRANSDUCTION HISTIDINE KINASE J"/>
    <property type="match status" value="1"/>
</dbReference>
<evidence type="ECO:0000259" key="17">
    <source>
        <dbReference type="PROSITE" id="PS50112"/>
    </source>
</evidence>
<evidence type="ECO:0000259" key="19">
    <source>
        <dbReference type="PROSITE" id="PS50122"/>
    </source>
</evidence>
<evidence type="ECO:0000256" key="1">
    <source>
        <dbReference type="ARBA" id="ARBA00000085"/>
    </source>
</evidence>
<gene>
    <name evidence="21" type="ORF">DFW101_1041</name>
</gene>
<dbReference type="Gene3D" id="1.10.287.130">
    <property type="match status" value="1"/>
</dbReference>
<dbReference type="PROSITE" id="PS50122">
    <property type="entry name" value="CHEB"/>
    <property type="match status" value="1"/>
</dbReference>
<dbReference type="InterPro" id="IPR000780">
    <property type="entry name" value="CheR_MeTrfase"/>
</dbReference>
<dbReference type="InterPro" id="IPR035965">
    <property type="entry name" value="PAS-like_dom_sf"/>
</dbReference>
<dbReference type="InterPro" id="IPR013656">
    <property type="entry name" value="PAS_4"/>
</dbReference>
<dbReference type="PANTHER" id="PTHR45339:SF1">
    <property type="entry name" value="HYBRID SIGNAL TRANSDUCTION HISTIDINE KINASE J"/>
    <property type="match status" value="1"/>
</dbReference>
<dbReference type="SMART" id="SM00387">
    <property type="entry name" value="HATPase_c"/>
    <property type="match status" value="1"/>
</dbReference>
<dbReference type="SUPFAM" id="SSF52738">
    <property type="entry name" value="Methylesterase CheB, C-terminal domain"/>
    <property type="match status" value="1"/>
</dbReference>
<dbReference type="InterPro" id="IPR001789">
    <property type="entry name" value="Sig_transdc_resp-reg_receiver"/>
</dbReference>
<dbReference type="PROSITE" id="PS50112">
    <property type="entry name" value="PAS"/>
    <property type="match status" value="1"/>
</dbReference>
<evidence type="ECO:0000256" key="14">
    <source>
        <dbReference type="SAM" id="MobiDB-lite"/>
    </source>
</evidence>
<dbReference type="InterPro" id="IPR001610">
    <property type="entry name" value="PAC"/>
</dbReference>
<dbReference type="InterPro" id="IPR003594">
    <property type="entry name" value="HATPase_dom"/>
</dbReference>
<dbReference type="CDD" id="cd17546">
    <property type="entry name" value="REC_hyHK_CKI1_RcsC-like"/>
    <property type="match status" value="1"/>
</dbReference>
<dbReference type="InterPro" id="IPR003661">
    <property type="entry name" value="HisK_dim/P_dom"/>
</dbReference>
<dbReference type="FunFam" id="3.30.565.10:FF:000010">
    <property type="entry name" value="Sensor histidine kinase RcsC"/>
    <property type="match status" value="1"/>
</dbReference>
<dbReference type="SMART" id="SM00448">
    <property type="entry name" value="REC"/>
    <property type="match status" value="1"/>
</dbReference>
<evidence type="ECO:0000256" key="13">
    <source>
        <dbReference type="SAM" id="Coils"/>
    </source>
</evidence>
<dbReference type="SUPFAM" id="SSF55785">
    <property type="entry name" value="PYP-like sensor domain (PAS domain)"/>
    <property type="match status" value="2"/>
</dbReference>
<evidence type="ECO:0000259" key="18">
    <source>
        <dbReference type="PROSITE" id="PS50113"/>
    </source>
</evidence>
<dbReference type="GO" id="GO:0000155">
    <property type="term" value="F:phosphorelay sensor kinase activity"/>
    <property type="evidence" value="ECO:0007669"/>
    <property type="project" value="InterPro"/>
</dbReference>
<evidence type="ECO:0000259" key="15">
    <source>
        <dbReference type="PROSITE" id="PS50109"/>
    </source>
</evidence>
<feature type="active site" evidence="11">
    <location>
        <position position="170"/>
    </location>
</feature>
<evidence type="ECO:0000256" key="12">
    <source>
        <dbReference type="PROSITE-ProRule" id="PRU00169"/>
    </source>
</evidence>
<dbReference type="Gene3D" id="3.40.50.2300">
    <property type="match status" value="1"/>
</dbReference>
<evidence type="ECO:0000256" key="4">
    <source>
        <dbReference type="ARBA" id="ARBA00022679"/>
    </source>
</evidence>
<evidence type="ECO:0000256" key="6">
    <source>
        <dbReference type="ARBA" id="ARBA00022777"/>
    </source>
</evidence>
<evidence type="ECO:0000259" key="16">
    <source>
        <dbReference type="PROSITE" id="PS50110"/>
    </source>
</evidence>
<keyword evidence="13" id="KW-0175">Coiled coil</keyword>
<dbReference type="InterPro" id="IPR011006">
    <property type="entry name" value="CheY-like_superfamily"/>
</dbReference>
<dbReference type="InterPro" id="IPR000673">
    <property type="entry name" value="Sig_transdc_resp-reg_Me-estase"/>
</dbReference>
<evidence type="ECO:0000256" key="3">
    <source>
        <dbReference type="ARBA" id="ARBA00022553"/>
    </source>
</evidence>
<keyword evidence="3 12" id="KW-0597">Phosphoprotein</keyword>
<dbReference type="EC" id="2.7.13.3" evidence="2"/>
<feature type="domain" description="PAC" evidence="18">
    <location>
        <begin position="1066"/>
        <end position="1118"/>
    </location>
</feature>
<dbReference type="SUPFAM" id="SSF52172">
    <property type="entry name" value="CheY-like"/>
    <property type="match status" value="1"/>
</dbReference>
<dbReference type="Gene3D" id="3.40.50.150">
    <property type="entry name" value="Vaccinia Virus protein VP39"/>
    <property type="match status" value="1"/>
</dbReference>
<keyword evidence="4 21" id="KW-0808">Transferase</keyword>
<protein>
    <recommendedName>
        <fullName evidence="10">Sensory/regulatory protein RpfC</fullName>
        <ecNumber evidence="2">2.7.13.3</ecNumber>
    </recommendedName>
</protein>
<dbReference type="NCBIfam" id="TIGR00229">
    <property type="entry name" value="sensory_box"/>
    <property type="match status" value="1"/>
</dbReference>
<dbReference type="SMART" id="SM00086">
    <property type="entry name" value="PAC"/>
    <property type="match status" value="2"/>
</dbReference>
<keyword evidence="7" id="KW-0067">ATP-binding</keyword>
<feature type="coiled-coil region" evidence="13">
    <location>
        <begin position="1109"/>
        <end position="1136"/>
    </location>
</feature>
<dbReference type="Pfam" id="PF02518">
    <property type="entry name" value="HATPase_c"/>
    <property type="match status" value="1"/>
</dbReference>
<dbReference type="Pfam" id="PF01339">
    <property type="entry name" value="CheB_methylest"/>
    <property type="match status" value="1"/>
</dbReference>
<keyword evidence="22" id="KW-1185">Reference proteome</keyword>
<feature type="domain" description="Histidine kinase" evidence="15">
    <location>
        <begin position="1136"/>
        <end position="1358"/>
    </location>
</feature>
<dbReference type="SUPFAM" id="SSF47757">
    <property type="entry name" value="Chemotaxis receptor methyltransferase CheR, N-terminal domain"/>
    <property type="match status" value="1"/>
</dbReference>
<dbReference type="FunFam" id="1.10.287.130:FF:000002">
    <property type="entry name" value="Two-component osmosensing histidine kinase"/>
    <property type="match status" value="1"/>
</dbReference>
<dbReference type="OrthoDB" id="9786165at2"/>
<feature type="domain" description="CheB-type methylesterase" evidence="19">
    <location>
        <begin position="42"/>
        <end position="192"/>
    </location>
</feature>
<dbReference type="SUPFAM" id="SSF53335">
    <property type="entry name" value="S-adenosyl-L-methionine-dependent methyltransferases"/>
    <property type="match status" value="1"/>
</dbReference>
<evidence type="ECO:0000313" key="21">
    <source>
        <dbReference type="EMBL" id="EHJ47054.1"/>
    </source>
</evidence>
<dbReference type="CDD" id="cd16922">
    <property type="entry name" value="HATPase_EvgS-ArcB-TorS-like"/>
    <property type="match status" value="1"/>
</dbReference>
<feature type="active site" evidence="11">
    <location>
        <position position="51"/>
    </location>
</feature>
<dbReference type="GO" id="GO:0006935">
    <property type="term" value="P:chemotaxis"/>
    <property type="evidence" value="ECO:0007669"/>
    <property type="project" value="UniProtKB-UniRule"/>
</dbReference>
<dbReference type="GO" id="GO:0005524">
    <property type="term" value="F:ATP binding"/>
    <property type="evidence" value="ECO:0007669"/>
    <property type="project" value="UniProtKB-KW"/>
</dbReference>
<dbReference type="Pfam" id="PF01739">
    <property type="entry name" value="CheR"/>
    <property type="match status" value="1"/>
</dbReference>
<dbReference type="eggNOG" id="COG1352">
    <property type="taxonomic scope" value="Bacteria"/>
</dbReference>
<dbReference type="GO" id="GO:0008984">
    <property type="term" value="F:protein-glutamate methylesterase activity"/>
    <property type="evidence" value="ECO:0007669"/>
    <property type="project" value="InterPro"/>
</dbReference>
<dbReference type="SMART" id="SM00091">
    <property type="entry name" value="PAS"/>
    <property type="match status" value="3"/>
</dbReference>
<dbReference type="Pfam" id="PF08448">
    <property type="entry name" value="PAS_4"/>
    <property type="match status" value="2"/>
</dbReference>
<feature type="active site" evidence="11">
    <location>
        <position position="78"/>
    </location>
</feature>
<dbReference type="InterPro" id="IPR000014">
    <property type="entry name" value="PAS"/>
</dbReference>
<dbReference type="Gene3D" id="3.30.565.10">
    <property type="entry name" value="Histidine kinase-like ATPase, C-terminal domain"/>
    <property type="match status" value="1"/>
</dbReference>
<dbReference type="GO" id="GO:0032259">
    <property type="term" value="P:methylation"/>
    <property type="evidence" value="ECO:0007669"/>
    <property type="project" value="UniProtKB-KW"/>
</dbReference>
<keyword evidence="6 21" id="KW-0418">Kinase</keyword>
<dbReference type="PROSITE" id="PS50113">
    <property type="entry name" value="PAC"/>
    <property type="match status" value="1"/>
</dbReference>
<evidence type="ECO:0000256" key="7">
    <source>
        <dbReference type="ARBA" id="ARBA00022840"/>
    </source>
</evidence>
<dbReference type="InterPro" id="IPR036097">
    <property type="entry name" value="HisK_dim/P_sf"/>
</dbReference>
<keyword evidence="5" id="KW-0547">Nucleotide-binding</keyword>
<dbReference type="PROSITE" id="PS50110">
    <property type="entry name" value="RESPONSE_REGULATORY"/>
    <property type="match status" value="1"/>
</dbReference>
<evidence type="ECO:0000256" key="2">
    <source>
        <dbReference type="ARBA" id="ARBA00012438"/>
    </source>
</evidence>
<evidence type="ECO:0000313" key="22">
    <source>
        <dbReference type="Proteomes" id="UP000004662"/>
    </source>
</evidence>
<keyword evidence="21" id="KW-0489">Methyltransferase</keyword>
<dbReference type="GO" id="GO:0005737">
    <property type="term" value="C:cytoplasm"/>
    <property type="evidence" value="ECO:0007669"/>
    <property type="project" value="InterPro"/>
</dbReference>
<dbReference type="CDD" id="cd00130">
    <property type="entry name" value="PAS"/>
    <property type="match status" value="1"/>
</dbReference>
<feature type="modified residue" description="4-aspartylphosphate" evidence="12">
    <location>
        <position position="1430"/>
    </location>
</feature>
<dbReference type="SUPFAM" id="SSF47384">
    <property type="entry name" value="Homodimeric domain of signal transducing histidine kinase"/>
    <property type="match status" value="1"/>
</dbReference>
<keyword evidence="11" id="KW-0378">Hydrolase</keyword>
<evidence type="ECO:0000256" key="9">
    <source>
        <dbReference type="ARBA" id="ARBA00064003"/>
    </source>
</evidence>
<feature type="domain" description="PAS" evidence="17">
    <location>
        <begin position="994"/>
        <end position="1039"/>
    </location>
</feature>
<dbReference type="Pfam" id="PF03705">
    <property type="entry name" value="CheR_N"/>
    <property type="match status" value="1"/>
</dbReference>
<evidence type="ECO:0000256" key="11">
    <source>
        <dbReference type="PROSITE-ProRule" id="PRU00050"/>
    </source>
</evidence>
<dbReference type="Proteomes" id="UP000004662">
    <property type="component" value="Chromosome"/>
</dbReference>
<dbReference type="InterPro" id="IPR005467">
    <property type="entry name" value="His_kinase_dom"/>
</dbReference>
<comment type="subunit">
    <text evidence="9">At low DSF concentrations, interacts with RpfF.</text>
</comment>
<dbReference type="InterPro" id="IPR000700">
    <property type="entry name" value="PAS-assoc_C"/>
</dbReference>
<dbReference type="PROSITE" id="PS50123">
    <property type="entry name" value="CHER"/>
    <property type="match status" value="1"/>
</dbReference>
<dbReference type="InterPro" id="IPR029063">
    <property type="entry name" value="SAM-dependent_MTases_sf"/>
</dbReference>
<dbReference type="InterPro" id="IPR022642">
    <property type="entry name" value="CheR_C"/>
</dbReference>
<dbReference type="InterPro" id="IPR036890">
    <property type="entry name" value="HATPase_C_sf"/>
</dbReference>
<dbReference type="SMART" id="SM00388">
    <property type="entry name" value="HisKA"/>
    <property type="match status" value="1"/>
</dbReference>
<dbReference type="EMBL" id="CM001368">
    <property type="protein sequence ID" value="EHJ47054.1"/>
    <property type="molecule type" value="Genomic_DNA"/>
</dbReference>
<dbReference type="CDD" id="cd00082">
    <property type="entry name" value="HisKA"/>
    <property type="match status" value="1"/>
</dbReference>
<dbReference type="Pfam" id="PF00512">
    <property type="entry name" value="HisKA"/>
    <property type="match status" value="1"/>
</dbReference>
<dbReference type="InterPro" id="IPR022641">
    <property type="entry name" value="CheR_N"/>
</dbReference>
<dbReference type="GO" id="GO:0000156">
    <property type="term" value="F:phosphorelay response regulator activity"/>
    <property type="evidence" value="ECO:0007669"/>
    <property type="project" value="InterPro"/>
</dbReference>
<name>G7Q638_9BACT</name>
<evidence type="ECO:0000256" key="5">
    <source>
        <dbReference type="ARBA" id="ARBA00022741"/>
    </source>
</evidence>
<dbReference type="InterPro" id="IPR035909">
    <property type="entry name" value="CheB_C"/>
</dbReference>
<dbReference type="CDD" id="cd16434">
    <property type="entry name" value="CheB-CheR_fusion"/>
    <property type="match status" value="1"/>
</dbReference>
<feature type="coiled-coil region" evidence="13">
    <location>
        <begin position="671"/>
        <end position="747"/>
    </location>
</feature>
<comment type="catalytic activity">
    <reaction evidence="1">
        <text>ATP + protein L-histidine = ADP + protein N-phospho-L-histidine.</text>
        <dbReference type="EC" id="2.7.13.3"/>
    </reaction>
</comment>
<dbReference type="Pfam" id="PF13596">
    <property type="entry name" value="PAS_10"/>
    <property type="match status" value="1"/>
</dbReference>